<sequence length="328" mass="34915">MSFGLGSGSAGAEETNAASRIDFSQLQHRVTAADSKAPVVYFTSDISPDGLMKAYEALGRTPSGKVAVKLSTGEAGNNHYLQPALIKDLVQRVNGTIVECNTAYGGSRASTAAHLRTAKDHGFTAIADVDIMDADGEMEIPIPHGKHLQSDLVGQNLKNYDFMVVLNHFKGHAIGGFGGALKNISIGVASSKGKSRIHGAASYSTHNMSRHDTFIEAMADAAYGVSEYFDHGQKMLYVSVMNNLSVDCDCDSHPAEPDMHDIGILASLDPVALDQACVDLIYAAPDGKSVVQRIESRNGTLILDAAEALGLGQKQYQLQILVLMFKSS</sequence>
<dbReference type="Pfam" id="PF04015">
    <property type="entry name" value="DUF362"/>
    <property type="match status" value="1"/>
</dbReference>
<feature type="domain" description="DUF362" evidence="1">
    <location>
        <begin position="66"/>
        <end position="279"/>
    </location>
</feature>
<dbReference type="EMBL" id="DXEV01000018">
    <property type="protein sequence ID" value="HIX55991.1"/>
    <property type="molecule type" value="Genomic_DNA"/>
</dbReference>
<comment type="caution">
    <text evidence="2">The sequence shown here is derived from an EMBL/GenBank/DDBJ whole genome shotgun (WGS) entry which is preliminary data.</text>
</comment>
<evidence type="ECO:0000259" key="1">
    <source>
        <dbReference type="Pfam" id="PF04015"/>
    </source>
</evidence>
<dbReference type="AlphaFoldDB" id="A0A9D2B0K0"/>
<evidence type="ECO:0000313" key="2">
    <source>
        <dbReference type="EMBL" id="HIX55991.1"/>
    </source>
</evidence>
<protein>
    <submittedName>
        <fullName evidence="2">DUF362 domain-containing protein</fullName>
    </submittedName>
</protein>
<gene>
    <name evidence="2" type="ORF">H9850_00785</name>
</gene>
<name>A0A9D2B0K0_9GAMM</name>
<evidence type="ECO:0000313" key="3">
    <source>
        <dbReference type="Proteomes" id="UP000886829"/>
    </source>
</evidence>
<proteinExistence type="predicted"/>
<dbReference type="InterPro" id="IPR007160">
    <property type="entry name" value="DUF362"/>
</dbReference>
<dbReference type="Gene3D" id="3.40.50.11440">
    <property type="match status" value="1"/>
</dbReference>
<reference evidence="2" key="1">
    <citation type="journal article" date="2021" name="PeerJ">
        <title>Extensive microbial diversity within the chicken gut microbiome revealed by metagenomics and culture.</title>
        <authorList>
            <person name="Gilroy R."/>
            <person name="Ravi A."/>
            <person name="Getino M."/>
            <person name="Pursley I."/>
            <person name="Horton D.L."/>
            <person name="Alikhan N.F."/>
            <person name="Baker D."/>
            <person name="Gharbi K."/>
            <person name="Hall N."/>
            <person name="Watson M."/>
            <person name="Adriaenssens E.M."/>
            <person name="Foster-Nyarko E."/>
            <person name="Jarju S."/>
            <person name="Secka A."/>
            <person name="Antonio M."/>
            <person name="Oren A."/>
            <person name="Chaudhuri R.R."/>
            <person name="La Ragione R."/>
            <person name="Hildebrand F."/>
            <person name="Pallen M.J."/>
        </authorList>
    </citation>
    <scope>NUCLEOTIDE SEQUENCE</scope>
    <source>
        <strain evidence="2">USASDec5-558</strain>
    </source>
</reference>
<accession>A0A9D2B0K0</accession>
<reference evidence="2" key="2">
    <citation type="submission" date="2021-04" db="EMBL/GenBank/DDBJ databases">
        <authorList>
            <person name="Gilroy R."/>
        </authorList>
    </citation>
    <scope>NUCLEOTIDE SEQUENCE</scope>
    <source>
        <strain evidence="2">USASDec5-558</strain>
    </source>
</reference>
<dbReference type="Proteomes" id="UP000886829">
    <property type="component" value="Unassembled WGS sequence"/>
</dbReference>
<organism evidence="2 3">
    <name type="scientific">Candidatus Anaerobiospirillum pullistercoris</name>
    <dbReference type="NCBI Taxonomy" id="2838452"/>
    <lineage>
        <taxon>Bacteria</taxon>
        <taxon>Pseudomonadati</taxon>
        <taxon>Pseudomonadota</taxon>
        <taxon>Gammaproteobacteria</taxon>
        <taxon>Aeromonadales</taxon>
        <taxon>Succinivibrionaceae</taxon>
        <taxon>Anaerobiospirillum</taxon>
    </lineage>
</organism>